<dbReference type="PANTHER" id="PTHR10192:SF5">
    <property type="entry name" value="GEPHYRIN"/>
    <property type="match status" value="1"/>
</dbReference>
<dbReference type="SUPFAM" id="SSF53218">
    <property type="entry name" value="Molybdenum cofactor biosynthesis proteins"/>
    <property type="match status" value="1"/>
</dbReference>
<protein>
    <recommendedName>
        <fullName evidence="7">Molybdopterin molybdenumtransferase</fullName>
        <ecNumber evidence="7">2.10.1.1</ecNumber>
    </recommendedName>
</protein>
<keyword evidence="7" id="KW-0460">Magnesium</keyword>
<dbReference type="InterPro" id="IPR001453">
    <property type="entry name" value="MoaB/Mog_dom"/>
</dbReference>
<dbReference type="PANTHER" id="PTHR10192">
    <property type="entry name" value="MOLYBDOPTERIN BIOSYNTHESIS PROTEIN"/>
    <property type="match status" value="1"/>
</dbReference>
<evidence type="ECO:0000256" key="4">
    <source>
        <dbReference type="ARBA" id="ARBA00022505"/>
    </source>
</evidence>
<dbReference type="Proteomes" id="UP000317638">
    <property type="component" value="Unassembled WGS sequence"/>
</dbReference>
<comment type="function">
    <text evidence="1 7">Catalyzes the insertion of molybdate into adenylated molybdopterin with the concomitant release of AMP.</text>
</comment>
<dbReference type="Pfam" id="PF00994">
    <property type="entry name" value="MoCF_biosynth"/>
    <property type="match status" value="1"/>
</dbReference>
<dbReference type="InterPro" id="IPR005111">
    <property type="entry name" value="MoeA_C_domain_IV"/>
</dbReference>
<evidence type="ECO:0000259" key="8">
    <source>
        <dbReference type="SMART" id="SM00852"/>
    </source>
</evidence>
<dbReference type="Pfam" id="PF03454">
    <property type="entry name" value="MoeA_C"/>
    <property type="match status" value="1"/>
</dbReference>
<dbReference type="Pfam" id="PF03453">
    <property type="entry name" value="MoeA_N"/>
    <property type="match status" value="1"/>
</dbReference>
<keyword evidence="10" id="KW-1185">Reference proteome</keyword>
<keyword evidence="4 7" id="KW-0500">Molybdenum</keyword>
<dbReference type="GO" id="GO:0005829">
    <property type="term" value="C:cytosol"/>
    <property type="evidence" value="ECO:0007669"/>
    <property type="project" value="TreeGrafter"/>
</dbReference>
<dbReference type="NCBIfam" id="NF045515">
    <property type="entry name" value="Glp_gephyrin"/>
    <property type="match status" value="1"/>
</dbReference>
<keyword evidence="5 7" id="KW-0501">Molybdenum cofactor biosynthesis</keyword>
<dbReference type="Gene3D" id="2.170.190.11">
    <property type="entry name" value="Molybdopterin biosynthesis moea protein, domain 3"/>
    <property type="match status" value="1"/>
</dbReference>
<dbReference type="Gene3D" id="3.90.105.10">
    <property type="entry name" value="Molybdopterin biosynthesis moea protein, domain 2"/>
    <property type="match status" value="1"/>
</dbReference>
<dbReference type="InterPro" id="IPR036425">
    <property type="entry name" value="MoaB/Mog-like_dom_sf"/>
</dbReference>
<keyword evidence="7" id="KW-0479">Metal-binding</keyword>
<reference evidence="9 10" key="1">
    <citation type="submission" date="2019-07" db="EMBL/GenBank/DDBJ databases">
        <authorList>
            <person name="Zhou L.-Y."/>
        </authorList>
    </citation>
    <scope>NUCLEOTIDE SEQUENCE [LARGE SCALE GENOMIC DNA]</scope>
    <source>
        <strain evidence="9 10">YIM 101269</strain>
    </source>
</reference>
<dbReference type="Gene3D" id="3.40.980.10">
    <property type="entry name" value="MoaB/Mog-like domain"/>
    <property type="match status" value="1"/>
</dbReference>
<dbReference type="OrthoDB" id="9804758at2"/>
<dbReference type="UniPathway" id="UPA00344"/>
<dbReference type="SUPFAM" id="SSF63867">
    <property type="entry name" value="MoeA C-terminal domain-like"/>
    <property type="match status" value="1"/>
</dbReference>
<dbReference type="Gene3D" id="2.40.340.10">
    <property type="entry name" value="MoeA, C-terminal, domain IV"/>
    <property type="match status" value="1"/>
</dbReference>
<dbReference type="InterPro" id="IPR036135">
    <property type="entry name" value="MoeA_linker/N_sf"/>
</dbReference>
<evidence type="ECO:0000256" key="5">
    <source>
        <dbReference type="ARBA" id="ARBA00023150"/>
    </source>
</evidence>
<comment type="caution">
    <text evidence="9">The sequence shown here is derived from an EMBL/GenBank/DDBJ whole genome shotgun (WGS) entry which is preliminary data.</text>
</comment>
<evidence type="ECO:0000313" key="9">
    <source>
        <dbReference type="EMBL" id="TRY16893.1"/>
    </source>
</evidence>
<dbReference type="GO" id="GO:0046872">
    <property type="term" value="F:metal ion binding"/>
    <property type="evidence" value="ECO:0007669"/>
    <property type="project" value="UniProtKB-UniRule"/>
</dbReference>
<feature type="domain" description="MoaB/Mog" evidence="8">
    <location>
        <begin position="186"/>
        <end position="324"/>
    </location>
</feature>
<dbReference type="FunFam" id="2.170.190.11:FF:000001">
    <property type="entry name" value="Molybdopterin molybdenumtransferase"/>
    <property type="match status" value="1"/>
</dbReference>
<proteinExistence type="inferred from homology"/>
<comment type="pathway">
    <text evidence="2 7">Cofactor biosynthesis; molybdopterin biosynthesis.</text>
</comment>
<evidence type="ECO:0000256" key="7">
    <source>
        <dbReference type="RuleBase" id="RU365090"/>
    </source>
</evidence>
<comment type="cofactor">
    <cofactor evidence="7">
        <name>Mg(2+)</name>
        <dbReference type="ChEBI" id="CHEBI:18420"/>
    </cofactor>
</comment>
<dbReference type="CDD" id="cd00887">
    <property type="entry name" value="MoeA"/>
    <property type="match status" value="1"/>
</dbReference>
<evidence type="ECO:0000256" key="6">
    <source>
        <dbReference type="ARBA" id="ARBA00047317"/>
    </source>
</evidence>
<dbReference type="AlphaFoldDB" id="A0A553JWT6"/>
<accession>A0A553JWT6</accession>
<dbReference type="EMBL" id="VKKG01000006">
    <property type="protein sequence ID" value="TRY16893.1"/>
    <property type="molecule type" value="Genomic_DNA"/>
</dbReference>
<evidence type="ECO:0000256" key="1">
    <source>
        <dbReference type="ARBA" id="ARBA00002901"/>
    </source>
</evidence>
<dbReference type="EC" id="2.10.1.1" evidence="7"/>
<dbReference type="GO" id="GO:0006777">
    <property type="term" value="P:Mo-molybdopterin cofactor biosynthetic process"/>
    <property type="evidence" value="ECO:0007669"/>
    <property type="project" value="UniProtKB-UniRule"/>
</dbReference>
<dbReference type="InterPro" id="IPR038987">
    <property type="entry name" value="MoeA-like"/>
</dbReference>
<comment type="similarity">
    <text evidence="3 7">Belongs to the MoeA family.</text>
</comment>
<dbReference type="GO" id="GO:0061599">
    <property type="term" value="F:molybdopterin molybdotransferase activity"/>
    <property type="evidence" value="ECO:0007669"/>
    <property type="project" value="UniProtKB-UniRule"/>
</dbReference>
<organism evidence="9 10">
    <name type="scientific">Tessaracoccus rhinocerotis</name>
    <dbReference type="NCBI Taxonomy" id="1689449"/>
    <lineage>
        <taxon>Bacteria</taxon>
        <taxon>Bacillati</taxon>
        <taxon>Actinomycetota</taxon>
        <taxon>Actinomycetes</taxon>
        <taxon>Propionibacteriales</taxon>
        <taxon>Propionibacteriaceae</taxon>
        <taxon>Tessaracoccus</taxon>
    </lineage>
</organism>
<name>A0A553JWT6_9ACTN</name>
<gene>
    <name evidence="9" type="ORF">FOJ82_13555</name>
</gene>
<evidence type="ECO:0000256" key="3">
    <source>
        <dbReference type="ARBA" id="ARBA00010763"/>
    </source>
</evidence>
<dbReference type="InterPro" id="IPR005110">
    <property type="entry name" value="MoeA_linker/N"/>
</dbReference>
<evidence type="ECO:0000313" key="10">
    <source>
        <dbReference type="Proteomes" id="UP000317638"/>
    </source>
</evidence>
<sequence length="407" mass="41535">MEEETVRTVEEHLSAVLALADPLPPVTATVHPDPATVLAADVVARYPVPPFDNSAMDGFAVRSDDVGSAPCVLAVVGDVPAGTASTQTLQPGQAIRIMTGSPLPAGADAVVPVEHTDQLPGDQPLPAQVEVRAAVPAGRHVRRRGEDIEVGAKVLAAGDPATPAAAAAAASIGHAQWQVRPRPRVLVVATGAELVAPGDPIGPGQIPDSNGLLLSGLVTQFGGEVAAVLRVGDEPQEFIEALATAGSVDLALTTGGVSAGAFEVVRQVTSGSVEFVKVAMQPGKPQGLGHWGMAGRRVPLLALPGNPVSVFVSAWLFARPLIAHLAGRPAQLATRQLPALDGWRTPPGRRQYVPVAITPDGVRPAHALGSGSHAIASLHLADGLAVVPADVDEVHAGDVLEVIDTNA</sequence>
<comment type="catalytic activity">
    <reaction evidence="6">
        <text>adenylyl-molybdopterin + molybdate = Mo-molybdopterin + AMP + H(+)</text>
        <dbReference type="Rhea" id="RHEA:35047"/>
        <dbReference type="ChEBI" id="CHEBI:15378"/>
        <dbReference type="ChEBI" id="CHEBI:36264"/>
        <dbReference type="ChEBI" id="CHEBI:62727"/>
        <dbReference type="ChEBI" id="CHEBI:71302"/>
        <dbReference type="ChEBI" id="CHEBI:456215"/>
        <dbReference type="EC" id="2.10.1.1"/>
    </reaction>
</comment>
<dbReference type="SUPFAM" id="SSF63882">
    <property type="entry name" value="MoeA N-terminal region -like"/>
    <property type="match status" value="1"/>
</dbReference>
<evidence type="ECO:0000256" key="2">
    <source>
        <dbReference type="ARBA" id="ARBA00005046"/>
    </source>
</evidence>
<dbReference type="SMART" id="SM00852">
    <property type="entry name" value="MoCF_biosynth"/>
    <property type="match status" value="1"/>
</dbReference>
<dbReference type="InterPro" id="IPR036688">
    <property type="entry name" value="MoeA_C_domain_IV_sf"/>
</dbReference>
<keyword evidence="7 9" id="KW-0808">Transferase</keyword>